<sequence length="79" mass="9488">MLREAEKFPSYMYKTYSLRKIKDAFKEHKAETDPEKIKDFISYAKSNLEIIKRQVVIGELYREPETILENHLRLIKPSQ</sequence>
<comment type="similarity">
    <text evidence="1">Belongs to the complex I LYR family.</text>
</comment>
<organism evidence="3 4">
    <name type="scientific">Oedothorax gibbosus</name>
    <dbReference type="NCBI Taxonomy" id="931172"/>
    <lineage>
        <taxon>Eukaryota</taxon>
        <taxon>Metazoa</taxon>
        <taxon>Ecdysozoa</taxon>
        <taxon>Arthropoda</taxon>
        <taxon>Chelicerata</taxon>
        <taxon>Arachnida</taxon>
        <taxon>Araneae</taxon>
        <taxon>Araneomorphae</taxon>
        <taxon>Entelegynae</taxon>
        <taxon>Araneoidea</taxon>
        <taxon>Linyphiidae</taxon>
        <taxon>Erigoninae</taxon>
        <taxon>Oedothorax</taxon>
    </lineage>
</organism>
<dbReference type="InterPro" id="IPR045297">
    <property type="entry name" value="Complex1_LYR_LYRM4"/>
</dbReference>
<dbReference type="GO" id="GO:0005739">
    <property type="term" value="C:mitochondrion"/>
    <property type="evidence" value="ECO:0007669"/>
    <property type="project" value="TreeGrafter"/>
</dbReference>
<dbReference type="CDD" id="cd20264">
    <property type="entry name" value="Complex1_LYR_LYRM4"/>
    <property type="match status" value="1"/>
</dbReference>
<protein>
    <recommendedName>
        <fullName evidence="2">Complex 1 LYR protein domain-containing protein</fullName>
    </recommendedName>
</protein>
<comment type="caution">
    <text evidence="3">The sequence shown here is derived from an EMBL/GenBank/DDBJ whole genome shotgun (WGS) entry which is preliminary data.</text>
</comment>
<dbReference type="PANTHER" id="PTHR13166">
    <property type="entry name" value="PROTEIN C6ORF149"/>
    <property type="match status" value="1"/>
</dbReference>
<evidence type="ECO:0000256" key="1">
    <source>
        <dbReference type="ARBA" id="ARBA00009508"/>
    </source>
</evidence>
<evidence type="ECO:0000313" key="4">
    <source>
        <dbReference type="Proteomes" id="UP000827092"/>
    </source>
</evidence>
<name>A0AAV6VMB6_9ARAC</name>
<keyword evidence="4" id="KW-1185">Reference proteome</keyword>
<evidence type="ECO:0000259" key="2">
    <source>
        <dbReference type="Pfam" id="PF05347"/>
    </source>
</evidence>
<reference evidence="3 4" key="1">
    <citation type="journal article" date="2022" name="Nat. Ecol. Evol.">
        <title>A masculinizing supergene underlies an exaggerated male reproductive morph in a spider.</title>
        <authorList>
            <person name="Hendrickx F."/>
            <person name="De Corte Z."/>
            <person name="Sonet G."/>
            <person name="Van Belleghem S.M."/>
            <person name="Kostlbacher S."/>
            <person name="Vangestel C."/>
        </authorList>
    </citation>
    <scope>NUCLEOTIDE SEQUENCE [LARGE SCALE GENOMIC DNA]</scope>
    <source>
        <strain evidence="3">W744_W776</strain>
    </source>
</reference>
<dbReference type="GO" id="GO:0016226">
    <property type="term" value="P:iron-sulfur cluster assembly"/>
    <property type="evidence" value="ECO:0007669"/>
    <property type="project" value="InterPro"/>
</dbReference>
<dbReference type="Pfam" id="PF05347">
    <property type="entry name" value="Complex1_LYR"/>
    <property type="match status" value="1"/>
</dbReference>
<dbReference type="Proteomes" id="UP000827092">
    <property type="component" value="Unassembled WGS sequence"/>
</dbReference>
<accession>A0AAV6VMB6</accession>
<dbReference type="PANTHER" id="PTHR13166:SF7">
    <property type="entry name" value="LYR MOTIF-CONTAINING PROTEIN 4"/>
    <property type="match status" value="1"/>
</dbReference>
<dbReference type="InterPro" id="IPR008011">
    <property type="entry name" value="Complex1_LYR_dom"/>
</dbReference>
<gene>
    <name evidence="3" type="ORF">JTE90_007547</name>
</gene>
<evidence type="ECO:0000313" key="3">
    <source>
        <dbReference type="EMBL" id="KAG8197301.1"/>
    </source>
</evidence>
<dbReference type="GO" id="GO:1990221">
    <property type="term" value="C:L-cysteine desulfurase complex"/>
    <property type="evidence" value="ECO:0007669"/>
    <property type="project" value="TreeGrafter"/>
</dbReference>
<proteinExistence type="inferred from homology"/>
<dbReference type="AlphaFoldDB" id="A0AAV6VMB6"/>
<feature type="domain" description="Complex 1 LYR protein" evidence="2">
    <location>
        <begin position="1"/>
        <end position="49"/>
    </location>
</feature>
<dbReference type="InterPro" id="IPR051522">
    <property type="entry name" value="ISC_assembly_LYR"/>
</dbReference>
<dbReference type="EMBL" id="JAFNEN010000057">
    <property type="protein sequence ID" value="KAG8197301.1"/>
    <property type="molecule type" value="Genomic_DNA"/>
</dbReference>